<proteinExistence type="inferred from homology"/>
<dbReference type="Proteomes" id="UP001597469">
    <property type="component" value="Unassembled WGS sequence"/>
</dbReference>
<evidence type="ECO:0000256" key="2">
    <source>
        <dbReference type="RuleBase" id="RU003616"/>
    </source>
</evidence>
<organism evidence="4 5">
    <name type="scientific">Spirosoma soli</name>
    <dbReference type="NCBI Taxonomy" id="1770529"/>
    <lineage>
        <taxon>Bacteria</taxon>
        <taxon>Pseudomonadati</taxon>
        <taxon>Bacteroidota</taxon>
        <taxon>Cytophagia</taxon>
        <taxon>Cytophagales</taxon>
        <taxon>Cytophagaceae</taxon>
        <taxon>Spirosoma</taxon>
    </lineage>
</organism>
<evidence type="ECO:0000313" key="4">
    <source>
        <dbReference type="EMBL" id="MFD2574213.1"/>
    </source>
</evidence>
<dbReference type="PROSITE" id="PS01031">
    <property type="entry name" value="SHSP"/>
    <property type="match status" value="1"/>
</dbReference>
<dbReference type="Gene3D" id="2.60.40.790">
    <property type="match status" value="1"/>
</dbReference>
<reference evidence="5" key="1">
    <citation type="journal article" date="2019" name="Int. J. Syst. Evol. Microbiol.">
        <title>The Global Catalogue of Microorganisms (GCM) 10K type strain sequencing project: providing services to taxonomists for standard genome sequencing and annotation.</title>
        <authorList>
            <consortium name="The Broad Institute Genomics Platform"/>
            <consortium name="The Broad Institute Genome Sequencing Center for Infectious Disease"/>
            <person name="Wu L."/>
            <person name="Ma J."/>
        </authorList>
    </citation>
    <scope>NUCLEOTIDE SEQUENCE [LARGE SCALE GENOMIC DNA]</scope>
    <source>
        <strain evidence="5">KCTC 42805</strain>
    </source>
</reference>
<keyword evidence="5" id="KW-1185">Reference proteome</keyword>
<dbReference type="PANTHER" id="PTHR11527">
    <property type="entry name" value="HEAT-SHOCK PROTEIN 20 FAMILY MEMBER"/>
    <property type="match status" value="1"/>
</dbReference>
<feature type="domain" description="SHSP" evidence="3">
    <location>
        <begin position="39"/>
        <end position="155"/>
    </location>
</feature>
<dbReference type="InterPro" id="IPR008978">
    <property type="entry name" value="HSP20-like_chaperone"/>
</dbReference>
<comment type="caution">
    <text evidence="4">The sequence shown here is derived from an EMBL/GenBank/DDBJ whole genome shotgun (WGS) entry which is preliminary data.</text>
</comment>
<dbReference type="InterPro" id="IPR031107">
    <property type="entry name" value="Small_HSP"/>
</dbReference>
<dbReference type="RefSeq" id="WP_381527673.1">
    <property type="nucleotide sequence ID" value="NZ_JBHULN010000025.1"/>
</dbReference>
<evidence type="ECO:0000259" key="3">
    <source>
        <dbReference type="PROSITE" id="PS01031"/>
    </source>
</evidence>
<accession>A0ABW5MD74</accession>
<evidence type="ECO:0000256" key="1">
    <source>
        <dbReference type="PROSITE-ProRule" id="PRU00285"/>
    </source>
</evidence>
<comment type="similarity">
    <text evidence="1 2">Belongs to the small heat shock protein (HSP20) family.</text>
</comment>
<name>A0ABW5MD74_9BACT</name>
<evidence type="ECO:0000313" key="5">
    <source>
        <dbReference type="Proteomes" id="UP001597469"/>
    </source>
</evidence>
<dbReference type="Pfam" id="PF00011">
    <property type="entry name" value="HSP20"/>
    <property type="match status" value="1"/>
</dbReference>
<protein>
    <submittedName>
        <fullName evidence="4">Hsp20/alpha crystallin family protein</fullName>
    </submittedName>
</protein>
<gene>
    <name evidence="4" type="ORF">ACFSUS_26495</name>
</gene>
<dbReference type="CDD" id="cd06464">
    <property type="entry name" value="ACD_sHsps-like"/>
    <property type="match status" value="1"/>
</dbReference>
<dbReference type="InterPro" id="IPR002068">
    <property type="entry name" value="A-crystallin/Hsp20_dom"/>
</dbReference>
<sequence>MDYKQAYQSEHRSGCGPMGRSKFGGHWGRGKWGGFWGRHAGGMHQPPVNIEETDTAFVISLYAAGLIKENVTLTIKDNVLKISYPGTSQDTDAEQAPKGNFTYQEYNQGGFERSFQLNNKVLTESITAQYADGVLKVTLPKNPETNQPAQTITVA</sequence>
<dbReference type="EMBL" id="JBHULN010000025">
    <property type="protein sequence ID" value="MFD2574213.1"/>
    <property type="molecule type" value="Genomic_DNA"/>
</dbReference>
<dbReference type="SUPFAM" id="SSF49764">
    <property type="entry name" value="HSP20-like chaperones"/>
    <property type="match status" value="1"/>
</dbReference>